<gene>
    <name evidence="2" type="primary">Havcr1</name>
</gene>
<name>A0AC58L9A8_CASCN</name>
<evidence type="ECO:0000313" key="2">
    <source>
        <dbReference type="RefSeq" id="XP_073913738.1"/>
    </source>
</evidence>
<keyword evidence="2" id="KW-0675">Receptor</keyword>
<evidence type="ECO:0000313" key="1">
    <source>
        <dbReference type="Proteomes" id="UP001732720"/>
    </source>
</evidence>
<protein>
    <submittedName>
        <fullName evidence="2">Hepatitis A virus cellular receptor 1 isoform X2</fullName>
    </submittedName>
</protein>
<dbReference type="Proteomes" id="UP001732720">
    <property type="component" value="Chromosome 16"/>
</dbReference>
<proteinExistence type="predicted"/>
<reference evidence="2" key="1">
    <citation type="submission" date="2025-08" db="UniProtKB">
        <authorList>
            <consortium name="RefSeq"/>
        </authorList>
    </citation>
    <scope>IDENTIFICATION</scope>
</reference>
<dbReference type="RefSeq" id="XP_073913738.1">
    <property type="nucleotide sequence ID" value="XM_074057637.1"/>
</dbReference>
<accession>A0AC58L9A8</accession>
<sequence length="271" mass="29525">MYPPVVILSLLLLMTGAVVSLPPVRGVVGQPVTLPCTYSVTYEGGATTMCWGRGICPSSKCTDAVVWTDGYRVTFQKALRYKLKGQISRGNVSLTIEDTVEADSGPYCCRIELRGWFNDVKFNLMLNIEPVATSPSPTQPTETQSTTGQETWAQPTSSSLLSCTTDGNGNMTQPSDGGLWHSNQTQLFPAQSPWMTTTQAVSMGIAVSALVLLILVVLVITKYFYARKKTQSLSLVAYNNPQIGALQSAANERCQAQDNVYIIEDNLYVMD</sequence>
<keyword evidence="1" id="KW-1185">Reference proteome</keyword>
<organism evidence="1 2">
    <name type="scientific">Castor canadensis</name>
    <name type="common">American beaver</name>
    <dbReference type="NCBI Taxonomy" id="51338"/>
    <lineage>
        <taxon>Eukaryota</taxon>
        <taxon>Metazoa</taxon>
        <taxon>Chordata</taxon>
        <taxon>Craniata</taxon>
        <taxon>Vertebrata</taxon>
        <taxon>Euteleostomi</taxon>
        <taxon>Mammalia</taxon>
        <taxon>Eutheria</taxon>
        <taxon>Euarchontoglires</taxon>
        <taxon>Glires</taxon>
        <taxon>Rodentia</taxon>
        <taxon>Castorimorpha</taxon>
        <taxon>Castoridae</taxon>
        <taxon>Castor</taxon>
    </lineage>
</organism>